<proteinExistence type="predicted"/>
<comment type="caution">
    <text evidence="1">The sequence shown here is derived from an EMBL/GenBank/DDBJ whole genome shotgun (WGS) entry which is preliminary data.</text>
</comment>
<protein>
    <submittedName>
        <fullName evidence="1">Uncharacterized protein</fullName>
    </submittedName>
</protein>
<keyword evidence="2" id="KW-1185">Reference proteome</keyword>
<name>A0ABQ6B5W6_9BRAD</name>
<accession>A0ABQ6B5W6</accession>
<sequence>MVHISAIERLWTKKGIDGTPYAPKTLISILPAIESTYTAKPANEHVLLVDWNGEVLDPNHSEQSACAKAALDNANQRAKGFVQHTGTSK</sequence>
<reference evidence="2" key="1">
    <citation type="journal article" date="2019" name="Int. J. Syst. Evol. Microbiol.">
        <title>The Global Catalogue of Microorganisms (GCM) 10K type strain sequencing project: providing services to taxonomists for standard genome sequencing and annotation.</title>
        <authorList>
            <consortium name="The Broad Institute Genomics Platform"/>
            <consortium name="The Broad Institute Genome Sequencing Center for Infectious Disease"/>
            <person name="Wu L."/>
            <person name="Ma J."/>
        </authorList>
    </citation>
    <scope>NUCLEOTIDE SEQUENCE [LARGE SCALE GENOMIC DNA]</scope>
    <source>
        <strain evidence="2">NBRC 102520</strain>
    </source>
</reference>
<organism evidence="1 2">
    <name type="scientific">Bradyrhizobium iriomotense</name>
    <dbReference type="NCBI Taxonomy" id="441950"/>
    <lineage>
        <taxon>Bacteria</taxon>
        <taxon>Pseudomonadati</taxon>
        <taxon>Pseudomonadota</taxon>
        <taxon>Alphaproteobacteria</taxon>
        <taxon>Hyphomicrobiales</taxon>
        <taxon>Nitrobacteraceae</taxon>
        <taxon>Bradyrhizobium</taxon>
    </lineage>
</organism>
<dbReference type="Proteomes" id="UP001156905">
    <property type="component" value="Unassembled WGS sequence"/>
</dbReference>
<evidence type="ECO:0000313" key="2">
    <source>
        <dbReference type="Proteomes" id="UP001156905"/>
    </source>
</evidence>
<gene>
    <name evidence="1" type="ORF">GCM10007857_65260</name>
</gene>
<evidence type="ECO:0000313" key="1">
    <source>
        <dbReference type="EMBL" id="GLR89812.1"/>
    </source>
</evidence>
<dbReference type="EMBL" id="BSOW01000028">
    <property type="protein sequence ID" value="GLR89812.1"/>
    <property type="molecule type" value="Genomic_DNA"/>
</dbReference>